<keyword evidence="1" id="KW-0472">Membrane</keyword>
<evidence type="ECO:0008006" key="4">
    <source>
        <dbReference type="Google" id="ProtNLM"/>
    </source>
</evidence>
<protein>
    <recommendedName>
        <fullName evidence="4">Penicillin-binding protein</fullName>
    </recommendedName>
</protein>
<organism evidence="2 3">
    <name type="scientific">Candidatus Collierbacteria bacterium CG17_big_fil_post_rev_8_21_14_2_50_45_7</name>
    <dbReference type="NCBI Taxonomy" id="1974536"/>
    <lineage>
        <taxon>Bacteria</taxon>
        <taxon>Candidatus Collieribacteriota</taxon>
    </lineage>
</organism>
<dbReference type="AlphaFoldDB" id="A0A2M7FQN8"/>
<feature type="transmembrane region" description="Helical" evidence="1">
    <location>
        <begin position="21"/>
        <end position="40"/>
    </location>
</feature>
<reference evidence="3" key="1">
    <citation type="submission" date="2017-09" db="EMBL/GenBank/DDBJ databases">
        <title>Depth-based differentiation of microbial function through sediment-hosted aquifers and enrichment of novel symbionts in the deep terrestrial subsurface.</title>
        <authorList>
            <person name="Probst A.J."/>
            <person name="Ladd B."/>
            <person name="Jarett J.K."/>
            <person name="Geller-Mcgrath D.E."/>
            <person name="Sieber C.M.K."/>
            <person name="Emerson J.B."/>
            <person name="Anantharaman K."/>
            <person name="Thomas B.C."/>
            <person name="Malmstrom R."/>
            <person name="Stieglmeier M."/>
            <person name="Klingl A."/>
            <person name="Woyke T."/>
            <person name="Ryan C.M."/>
            <person name="Banfield J.F."/>
        </authorList>
    </citation>
    <scope>NUCLEOTIDE SEQUENCE [LARGE SCALE GENOMIC DNA]</scope>
</reference>
<keyword evidence="1" id="KW-1133">Transmembrane helix</keyword>
<gene>
    <name evidence="2" type="ORF">COW38_01530</name>
</gene>
<evidence type="ECO:0000256" key="1">
    <source>
        <dbReference type="SAM" id="Phobius"/>
    </source>
</evidence>
<keyword evidence="1" id="KW-0812">Transmembrane</keyword>
<dbReference type="EMBL" id="PFFO01000072">
    <property type="protein sequence ID" value="PIW08057.1"/>
    <property type="molecule type" value="Genomic_DNA"/>
</dbReference>
<name>A0A2M7FQN8_9BACT</name>
<dbReference type="Proteomes" id="UP000230556">
    <property type="component" value="Unassembled WGS sequence"/>
</dbReference>
<evidence type="ECO:0000313" key="3">
    <source>
        <dbReference type="Proteomes" id="UP000230556"/>
    </source>
</evidence>
<accession>A0A2M7FQN8</accession>
<evidence type="ECO:0000313" key="2">
    <source>
        <dbReference type="EMBL" id="PIW08057.1"/>
    </source>
</evidence>
<comment type="caution">
    <text evidence="2">The sequence shown here is derived from an EMBL/GenBank/DDBJ whole genome shotgun (WGS) entry which is preliminary data.</text>
</comment>
<proteinExistence type="predicted"/>
<sequence length="62" mass="6838">MKKKIVITKKQGIMRNQFFGVLVLAVGIGALIVMVRYLVIARQVPTDVYLIQPSDLIPGAVN</sequence>